<keyword evidence="2" id="KW-1185">Reference proteome</keyword>
<evidence type="ECO:0000313" key="1">
    <source>
        <dbReference type="EMBL" id="PPK84532.1"/>
    </source>
</evidence>
<dbReference type="AlphaFoldDB" id="A0A2S6I0P4"/>
<name>A0A2S6I0P4_9BACT</name>
<protein>
    <submittedName>
        <fullName evidence="1">Uncharacterized protein</fullName>
    </submittedName>
</protein>
<gene>
    <name evidence="1" type="ORF">CLV84_3692</name>
</gene>
<proteinExistence type="predicted"/>
<reference evidence="1 2" key="1">
    <citation type="submission" date="2018-02" db="EMBL/GenBank/DDBJ databases">
        <title>Genomic Encyclopedia of Archaeal and Bacterial Type Strains, Phase II (KMG-II): from individual species to whole genera.</title>
        <authorList>
            <person name="Goeker M."/>
        </authorList>
    </citation>
    <scope>NUCLEOTIDE SEQUENCE [LARGE SCALE GENOMIC DNA]</scope>
    <source>
        <strain evidence="1 2">DSM 29526</strain>
    </source>
</reference>
<organism evidence="1 2">
    <name type="scientific">Neolewinella xylanilytica</name>
    <dbReference type="NCBI Taxonomy" id="1514080"/>
    <lineage>
        <taxon>Bacteria</taxon>
        <taxon>Pseudomonadati</taxon>
        <taxon>Bacteroidota</taxon>
        <taxon>Saprospiria</taxon>
        <taxon>Saprospirales</taxon>
        <taxon>Lewinellaceae</taxon>
        <taxon>Neolewinella</taxon>
    </lineage>
</organism>
<dbReference type="Proteomes" id="UP000237662">
    <property type="component" value="Unassembled WGS sequence"/>
</dbReference>
<comment type="caution">
    <text evidence="1">The sequence shown here is derived from an EMBL/GenBank/DDBJ whole genome shotgun (WGS) entry which is preliminary data.</text>
</comment>
<accession>A0A2S6I0P4</accession>
<dbReference type="EMBL" id="PTJC01000007">
    <property type="protein sequence ID" value="PPK84532.1"/>
    <property type="molecule type" value="Genomic_DNA"/>
</dbReference>
<evidence type="ECO:0000313" key="2">
    <source>
        <dbReference type="Proteomes" id="UP000237662"/>
    </source>
</evidence>
<sequence length="39" mass="4428">MRPYRTGYARFRAKVGTNHRLPTAPAIFAPDNGTYTLVF</sequence>